<accession>Q7MSV2</accession>
<protein>
    <recommendedName>
        <fullName evidence="2">Flavinylation-associated cytochrome domain-containing protein</fullName>
    </recommendedName>
</protein>
<keyword evidence="4" id="KW-1185">Reference proteome</keyword>
<reference evidence="3 4" key="1">
    <citation type="journal article" date="2003" name="Proc. Natl. Acad. Sci. U.S.A.">
        <title>Complete genome sequence and analysis of Wolinella succinogenes.</title>
        <authorList>
            <person name="Baar C."/>
            <person name="Eppinger M."/>
            <person name="Raddatz G."/>
            <person name="Simon JM."/>
            <person name="Lanz C."/>
            <person name="Klimmek O."/>
            <person name="Nandakumar R."/>
            <person name="Gross R."/>
            <person name="Rosinus A."/>
            <person name="Keller H."/>
            <person name="Jagtap P."/>
            <person name="Linke B."/>
            <person name="Meyer F."/>
            <person name="Lederer H."/>
            <person name="Schuster S.C."/>
        </authorList>
    </citation>
    <scope>NUCLEOTIDE SEQUENCE [LARGE SCALE GENOMIC DNA]</scope>
    <source>
        <strain evidence="4">ATCC 29543 / DSM 1740 / CCUG 13145 / JCM 31913 / LMG 7466 / NCTC 11488 / FDC 602W</strain>
    </source>
</reference>
<keyword evidence="1" id="KW-0812">Transmembrane</keyword>
<dbReference type="eggNOG" id="ENOG502Z9T8">
    <property type="taxonomic scope" value="Bacteria"/>
</dbReference>
<feature type="transmembrane region" description="Helical" evidence="1">
    <location>
        <begin position="42"/>
        <end position="62"/>
    </location>
</feature>
<gene>
    <name evidence="3" type="primary">CYTB</name>
    <name evidence="3" type="ordered locus">WS0079</name>
</gene>
<organism evidence="4">
    <name type="scientific">Wolinella succinogenes (strain ATCC 29543 / DSM 1740 / CCUG 13145 / JCM 31913 / LMG 7466 / NCTC 11488 / FDC 602W)</name>
    <name type="common">Vibrio succinogenes</name>
    <dbReference type="NCBI Taxonomy" id="273121"/>
    <lineage>
        <taxon>Bacteria</taxon>
        <taxon>Pseudomonadati</taxon>
        <taxon>Campylobacterota</taxon>
        <taxon>Epsilonproteobacteria</taxon>
        <taxon>Campylobacterales</taxon>
        <taxon>Helicobacteraceae</taxon>
        <taxon>Wolinella</taxon>
    </lineage>
</organism>
<proteinExistence type="predicted"/>
<evidence type="ECO:0000259" key="2">
    <source>
        <dbReference type="Pfam" id="PF14358"/>
    </source>
</evidence>
<dbReference type="STRING" id="273121.WS0079"/>
<sequence length="192" mass="21603">MLWSFIALTYTGIGLYVAPHGRTSGWIAWSFLGLDKKGHAEIHTTFMVLFFVATFLHLYYNWRPFIGYLKNLSRRVVILTKEMLIATGISLLFVWGTLAGWHPFSDVVELGATLKEGWEKSYMQPPFNRAEALPLKQLATRAKLELSSALESLEASGYKASGEESLEEIGLRYKVAPAKLFEIIKKGEAKGQ</sequence>
<evidence type="ECO:0000313" key="3">
    <source>
        <dbReference type="EMBL" id="CAE09248.1"/>
    </source>
</evidence>
<dbReference type="Proteomes" id="UP000000422">
    <property type="component" value="Chromosome"/>
</dbReference>
<keyword evidence="1" id="KW-0472">Membrane</keyword>
<feature type="transmembrane region" description="Helical" evidence="1">
    <location>
        <begin position="83"/>
        <end position="104"/>
    </location>
</feature>
<keyword evidence="1" id="KW-1133">Transmembrane helix</keyword>
<feature type="domain" description="Flavinylation-associated cytochrome" evidence="2">
    <location>
        <begin position="1"/>
        <end position="62"/>
    </location>
</feature>
<dbReference type="EMBL" id="BX571657">
    <property type="protein sequence ID" value="CAE09248.1"/>
    <property type="molecule type" value="Genomic_DNA"/>
</dbReference>
<dbReference type="HOGENOM" id="CLU_089995_0_0_7"/>
<dbReference type="InterPro" id="IPR025517">
    <property type="entry name" value="DUF4405"/>
</dbReference>
<dbReference type="Pfam" id="PF14358">
    <property type="entry name" value="DUF4405"/>
    <property type="match status" value="1"/>
</dbReference>
<dbReference type="KEGG" id="wsu:WS0079"/>
<evidence type="ECO:0000313" key="4">
    <source>
        <dbReference type="Proteomes" id="UP000000422"/>
    </source>
</evidence>
<dbReference type="AlphaFoldDB" id="Q7MSV2"/>
<evidence type="ECO:0000256" key="1">
    <source>
        <dbReference type="SAM" id="Phobius"/>
    </source>
</evidence>
<name>Q7MSV2_WOLSU</name>